<dbReference type="PANTHER" id="PTHR35894">
    <property type="entry name" value="GENERAL SECRETION PATHWAY PROTEIN A-RELATED"/>
    <property type="match status" value="1"/>
</dbReference>
<dbReference type="GO" id="GO:0016887">
    <property type="term" value="F:ATP hydrolysis activity"/>
    <property type="evidence" value="ECO:0007669"/>
    <property type="project" value="InterPro"/>
</dbReference>
<name>A0A0H0GDD2_ECOLX</name>
<organism evidence="2 3">
    <name type="scientific">Escherichia coli</name>
    <dbReference type="NCBI Taxonomy" id="562"/>
    <lineage>
        <taxon>Bacteria</taxon>
        <taxon>Pseudomonadati</taxon>
        <taxon>Pseudomonadota</taxon>
        <taxon>Gammaproteobacteria</taxon>
        <taxon>Enterobacterales</taxon>
        <taxon>Enterobacteriaceae</taxon>
        <taxon>Escherichia</taxon>
    </lineage>
</organism>
<comment type="caution">
    <text evidence="2">The sequence shown here is derived from an EMBL/GenBank/DDBJ whole genome shotgun (WGS) entry which is preliminary data.</text>
</comment>
<proteinExistence type="predicted"/>
<dbReference type="RefSeq" id="WP_047088850.1">
    <property type="nucleotide sequence ID" value="NZ_CP013662.1"/>
</dbReference>
<dbReference type="Pfam" id="PF13401">
    <property type="entry name" value="AAA_22"/>
    <property type="match status" value="1"/>
</dbReference>
<reference evidence="2 3" key="1">
    <citation type="submission" date="2015-07" db="EMBL/GenBank/DDBJ databases">
        <title>Genome sequences of 64 non-O157:H7 Shiga toxin-producing Escherichia coli strains.</title>
        <authorList>
            <person name="Gonzalez-Escalona N."/>
            <person name="Toro M."/>
            <person name="Timme R."/>
            <person name="Payne J."/>
        </authorList>
    </citation>
    <scope>NUCLEOTIDE SEQUENCE [LARGE SCALE GENOMIC DNA]</scope>
    <source>
        <strain evidence="2 3">CFSAN026843</strain>
    </source>
</reference>
<evidence type="ECO:0000313" key="2">
    <source>
        <dbReference type="EMBL" id="KNF71148.1"/>
    </source>
</evidence>
<dbReference type="PANTHER" id="PTHR35894:SF5">
    <property type="entry name" value="MU-LIKE PROPHAGE FLUMU DNA TRANSPOSITION PROTEIN B"/>
    <property type="match status" value="1"/>
</dbReference>
<dbReference type="InterPro" id="IPR049945">
    <property type="entry name" value="AAA_22"/>
</dbReference>
<dbReference type="SUPFAM" id="SSF47413">
    <property type="entry name" value="lambda repressor-like DNA-binding domains"/>
    <property type="match status" value="1"/>
</dbReference>
<dbReference type="Proteomes" id="UP000037564">
    <property type="component" value="Unassembled WGS sequence"/>
</dbReference>
<dbReference type="SUPFAM" id="SSF52540">
    <property type="entry name" value="P-loop containing nucleoside triphosphate hydrolases"/>
    <property type="match status" value="1"/>
</dbReference>
<dbReference type="Gene3D" id="1.10.260.40">
    <property type="entry name" value="lambda repressor-like DNA-binding domains"/>
    <property type="match status" value="1"/>
</dbReference>
<protein>
    <submittedName>
        <fullName evidence="2">XRE family transcriptional regulator</fullName>
    </submittedName>
</protein>
<dbReference type="PATRIC" id="fig|562.7396.peg.812"/>
<sequence>MSLITQLNDVMARRGYTQTHVARAIGRSSAVISQYLQGKYQGDMSDIEERISAFVTREREKENSRRIKAKFVTTGMAAKGLEVLAYAHLECEICVLYGAAGLGKTMILREYAARNRDAVLIEADPGYTARTLLEELCRQLGVKVRGNIHELIDACVRELRDSGRLLMVDEAELLPYRALEVLRRLHDKAGIGVVLAGMPRLLINLKGRRGEFAQLYSRVALALNLGDTLSQEDFNQIATGLMPEAAEPEISEALYTRSLGNARRLFKLARGVYRICDISDAPVSVQAIDKFAEMLIH</sequence>
<feature type="domain" description="ORC1/DEAH AAA+ ATPase" evidence="1">
    <location>
        <begin position="91"/>
        <end position="201"/>
    </location>
</feature>
<dbReference type="EMBL" id="LGZN01000014">
    <property type="protein sequence ID" value="KNF71148.1"/>
    <property type="molecule type" value="Genomic_DNA"/>
</dbReference>
<dbReference type="InterPro" id="IPR027417">
    <property type="entry name" value="P-loop_NTPase"/>
</dbReference>
<dbReference type="InterPro" id="IPR052026">
    <property type="entry name" value="ExeA_AAA_ATPase_DNA-bind"/>
</dbReference>
<evidence type="ECO:0000313" key="3">
    <source>
        <dbReference type="Proteomes" id="UP000037564"/>
    </source>
</evidence>
<dbReference type="InterPro" id="IPR010982">
    <property type="entry name" value="Lambda_DNA-bd_dom_sf"/>
</dbReference>
<gene>
    <name evidence="2" type="ORF">WR15_05025</name>
</gene>
<dbReference type="AlphaFoldDB" id="A0A0H0GDD2"/>
<dbReference type="Gene3D" id="3.40.50.300">
    <property type="entry name" value="P-loop containing nucleotide triphosphate hydrolases"/>
    <property type="match status" value="1"/>
</dbReference>
<evidence type="ECO:0000259" key="1">
    <source>
        <dbReference type="Pfam" id="PF13401"/>
    </source>
</evidence>
<dbReference type="GO" id="GO:0003677">
    <property type="term" value="F:DNA binding"/>
    <property type="evidence" value="ECO:0007669"/>
    <property type="project" value="InterPro"/>
</dbReference>
<accession>A0A0H0GDD2</accession>